<gene>
    <name evidence="1" type="ORF">SAMN05216462_1213</name>
</gene>
<proteinExistence type="predicted"/>
<sequence length="91" mass="10598">MSEDIKDIETKCQTASEPAAELATQHHDGVHYVHDEIDDLNWDSIPVFGAKNIDEAKARINQAWEDRNDPSKWATSEQMWNRLSKKHPWLR</sequence>
<accession>A0A1H4AHR0</accession>
<evidence type="ECO:0000313" key="1">
    <source>
        <dbReference type="EMBL" id="SEA35142.1"/>
    </source>
</evidence>
<dbReference type="RefSeq" id="WP_074760683.1">
    <property type="nucleotide sequence ID" value="NZ_FNRF01000002.1"/>
</dbReference>
<reference evidence="1 2" key="1">
    <citation type="submission" date="2016-10" db="EMBL/GenBank/DDBJ databases">
        <authorList>
            <person name="de Groot N.N."/>
        </authorList>
    </citation>
    <scope>NUCLEOTIDE SEQUENCE [LARGE SCALE GENOMIC DNA]</scope>
    <source>
        <strain evidence="1 2">D31d</strain>
    </source>
</reference>
<dbReference type="AlphaFoldDB" id="A0A1H4AHR0"/>
<dbReference type="Proteomes" id="UP000182257">
    <property type="component" value="Unassembled WGS sequence"/>
</dbReference>
<organism evidence="1 2">
    <name type="scientific">Xylanibacter ruminicola</name>
    <name type="common">Prevotella ruminicola</name>
    <dbReference type="NCBI Taxonomy" id="839"/>
    <lineage>
        <taxon>Bacteria</taxon>
        <taxon>Pseudomonadati</taxon>
        <taxon>Bacteroidota</taxon>
        <taxon>Bacteroidia</taxon>
        <taxon>Bacteroidales</taxon>
        <taxon>Prevotellaceae</taxon>
        <taxon>Xylanibacter</taxon>
    </lineage>
</organism>
<name>A0A1H4AHR0_XYLRU</name>
<dbReference type="OrthoDB" id="1082409at2"/>
<evidence type="ECO:0000313" key="2">
    <source>
        <dbReference type="Proteomes" id="UP000182257"/>
    </source>
</evidence>
<dbReference type="EMBL" id="FNRF01000002">
    <property type="protein sequence ID" value="SEA35142.1"/>
    <property type="molecule type" value="Genomic_DNA"/>
</dbReference>
<protein>
    <submittedName>
        <fullName evidence="1">Uncharacterized protein</fullName>
    </submittedName>
</protein>